<dbReference type="GO" id="GO:0030234">
    <property type="term" value="F:enzyme regulator activity"/>
    <property type="evidence" value="ECO:0007669"/>
    <property type="project" value="TreeGrafter"/>
</dbReference>
<comment type="caution">
    <text evidence="3">The sequence shown here is derived from an EMBL/GenBank/DDBJ whole genome shotgun (WGS) entry which is preliminary data.</text>
</comment>
<accession>A0A1E7R8E5</accession>
<dbReference type="RefSeq" id="WP_070070032.1">
    <property type="nucleotide sequence ID" value="NZ_MKKK01000026.1"/>
</dbReference>
<protein>
    <recommendedName>
        <fullName evidence="5">Penicillin-binding protein activator</fullName>
    </recommendedName>
</protein>
<dbReference type="SUPFAM" id="SSF53822">
    <property type="entry name" value="Periplasmic binding protein-like I"/>
    <property type="match status" value="1"/>
</dbReference>
<name>A0A1E7R8E5_9GAMM</name>
<sequence>MKVKKIALISLATLGLSSWANAEILVILPQTGPMANAADSIKRGIVQVNTQSSQKYKFKFVNSSNQSLKNILQRQVNANTELVIGPLDKKQVEQLIQLKPKVKVLALNQVQSQINNVYQFALSKEDDAVALTQVMKNKGVEELIVLRDKNSGNQTESFYQAMKQLWGEKMQDENKLPFFSRKKRGVLVLGSGKWVSEQDLPKKNIYTLPYAIEENHPVPEGMVFCDTPALYIQQWSDVINAYKQKPVSLPYQRLIAFGGDAWQLADGLLQQKNAQNVGFNGRTGQLKISQYTVQRQPQCFEYHKKGIKSL</sequence>
<dbReference type="PANTHER" id="PTHR38038">
    <property type="entry name" value="PENICILLIN-BINDING PROTEIN ACTIVATOR LPOA"/>
    <property type="match status" value="1"/>
</dbReference>
<dbReference type="Proteomes" id="UP000185895">
    <property type="component" value="Unassembled WGS sequence"/>
</dbReference>
<dbReference type="OrthoDB" id="6708821at2"/>
<evidence type="ECO:0000313" key="4">
    <source>
        <dbReference type="Proteomes" id="UP000185895"/>
    </source>
</evidence>
<proteinExistence type="predicted"/>
<dbReference type="EMBL" id="MKKK01000026">
    <property type="protein sequence ID" value="OEY95523.1"/>
    <property type="molecule type" value="Genomic_DNA"/>
</dbReference>
<keyword evidence="2" id="KW-0732">Signal</keyword>
<reference evidence="3 4" key="1">
    <citation type="submission" date="2016-09" db="EMBL/GenBank/DDBJ databases">
        <authorList>
            <person name="Capua I."/>
            <person name="De Benedictis P."/>
            <person name="Joannis T."/>
            <person name="Lombin L.H."/>
            <person name="Cattoli G."/>
        </authorList>
    </citation>
    <scope>NUCLEOTIDE SEQUENCE [LARGE SCALE GENOMIC DNA]</scope>
    <source>
        <strain evidence="3 4">ANC 4671</strain>
    </source>
</reference>
<feature type="chain" id="PRO_5043144599" description="Penicillin-binding protein activator" evidence="2">
    <location>
        <begin position="23"/>
        <end position="310"/>
    </location>
</feature>
<gene>
    <name evidence="3" type="ORF">BJI46_12875</name>
</gene>
<keyword evidence="1" id="KW-0472">Membrane</keyword>
<keyword evidence="4" id="KW-1185">Reference proteome</keyword>
<evidence type="ECO:0000256" key="1">
    <source>
        <dbReference type="ARBA" id="ARBA00023136"/>
    </source>
</evidence>
<dbReference type="InterPro" id="IPR007443">
    <property type="entry name" value="LpoA"/>
</dbReference>
<organism evidence="3 4">
    <name type="scientific">Acinetobacter qingfengensis</name>
    <dbReference type="NCBI Taxonomy" id="1262585"/>
    <lineage>
        <taxon>Bacteria</taxon>
        <taxon>Pseudomonadati</taxon>
        <taxon>Pseudomonadota</taxon>
        <taxon>Gammaproteobacteria</taxon>
        <taxon>Moraxellales</taxon>
        <taxon>Moraxellaceae</taxon>
        <taxon>Acinetobacter</taxon>
    </lineage>
</organism>
<dbReference type="AlphaFoldDB" id="A0A1E7R8E5"/>
<feature type="signal peptide" evidence="2">
    <location>
        <begin position="1"/>
        <end position="22"/>
    </location>
</feature>
<dbReference type="GO" id="GO:0031241">
    <property type="term" value="C:periplasmic side of cell outer membrane"/>
    <property type="evidence" value="ECO:0007669"/>
    <property type="project" value="TreeGrafter"/>
</dbReference>
<dbReference type="PANTHER" id="PTHR38038:SF1">
    <property type="entry name" value="PENICILLIN-BINDING PROTEIN ACTIVATOR LPOA"/>
    <property type="match status" value="1"/>
</dbReference>
<dbReference type="STRING" id="1262585.BJI46_12875"/>
<evidence type="ECO:0000256" key="2">
    <source>
        <dbReference type="SAM" id="SignalP"/>
    </source>
</evidence>
<evidence type="ECO:0000313" key="3">
    <source>
        <dbReference type="EMBL" id="OEY95523.1"/>
    </source>
</evidence>
<dbReference type="InterPro" id="IPR028082">
    <property type="entry name" value="Peripla_BP_I"/>
</dbReference>
<dbReference type="Pfam" id="PF04348">
    <property type="entry name" value="LppC"/>
    <property type="match status" value="1"/>
</dbReference>
<dbReference type="GO" id="GO:0009252">
    <property type="term" value="P:peptidoglycan biosynthetic process"/>
    <property type="evidence" value="ECO:0007669"/>
    <property type="project" value="TreeGrafter"/>
</dbReference>
<evidence type="ECO:0008006" key="5">
    <source>
        <dbReference type="Google" id="ProtNLM"/>
    </source>
</evidence>
<dbReference type="Gene3D" id="3.40.50.2300">
    <property type="match status" value="2"/>
</dbReference>